<proteinExistence type="predicted"/>
<comment type="caution">
    <text evidence="3">The sequence shown here is derived from an EMBL/GenBank/DDBJ whole genome shotgun (WGS) entry which is preliminary data.</text>
</comment>
<dbReference type="InterPro" id="IPR001242">
    <property type="entry name" value="Condensation_dom"/>
</dbReference>
<organism evidence="3 4">
    <name type="scientific">Umezawaea endophytica</name>
    <dbReference type="NCBI Taxonomy" id="1654476"/>
    <lineage>
        <taxon>Bacteria</taxon>
        <taxon>Bacillati</taxon>
        <taxon>Actinomycetota</taxon>
        <taxon>Actinomycetes</taxon>
        <taxon>Pseudonocardiales</taxon>
        <taxon>Pseudonocardiaceae</taxon>
        <taxon>Umezawaea</taxon>
    </lineage>
</organism>
<accession>A0A9X3AIF1</accession>
<dbReference type="EMBL" id="JANYMP010000024">
    <property type="protein sequence ID" value="MCS7482431.1"/>
    <property type="molecule type" value="Genomic_DNA"/>
</dbReference>
<feature type="domain" description="Condensation" evidence="2">
    <location>
        <begin position="7"/>
        <end position="145"/>
    </location>
</feature>
<dbReference type="Proteomes" id="UP001141259">
    <property type="component" value="Unassembled WGS sequence"/>
</dbReference>
<name>A0A9X3AIF1_9PSEU</name>
<feature type="region of interest" description="Disordered" evidence="1">
    <location>
        <begin position="149"/>
        <end position="170"/>
    </location>
</feature>
<evidence type="ECO:0000313" key="4">
    <source>
        <dbReference type="Proteomes" id="UP001141259"/>
    </source>
</evidence>
<reference evidence="3" key="1">
    <citation type="submission" date="2022-08" db="EMBL/GenBank/DDBJ databases">
        <authorList>
            <person name="Tistechok S."/>
            <person name="Samborskyy M."/>
            <person name="Roman I."/>
        </authorList>
    </citation>
    <scope>NUCLEOTIDE SEQUENCE</scope>
    <source>
        <strain evidence="3">DSM 103496</strain>
    </source>
</reference>
<dbReference type="GO" id="GO:0008610">
    <property type="term" value="P:lipid biosynthetic process"/>
    <property type="evidence" value="ECO:0007669"/>
    <property type="project" value="UniProtKB-ARBA"/>
</dbReference>
<dbReference type="InterPro" id="IPR023213">
    <property type="entry name" value="CAT-like_dom_sf"/>
</dbReference>
<dbReference type="GO" id="GO:0031177">
    <property type="term" value="F:phosphopantetheine binding"/>
    <property type="evidence" value="ECO:0007669"/>
    <property type="project" value="TreeGrafter"/>
</dbReference>
<dbReference type="AlphaFoldDB" id="A0A9X3AIF1"/>
<dbReference type="GO" id="GO:0043041">
    <property type="term" value="P:amino acid activation for nonribosomal peptide biosynthetic process"/>
    <property type="evidence" value="ECO:0007669"/>
    <property type="project" value="TreeGrafter"/>
</dbReference>
<dbReference type="GO" id="GO:0044550">
    <property type="term" value="P:secondary metabolite biosynthetic process"/>
    <property type="evidence" value="ECO:0007669"/>
    <property type="project" value="TreeGrafter"/>
</dbReference>
<dbReference type="GO" id="GO:0005737">
    <property type="term" value="C:cytoplasm"/>
    <property type="evidence" value="ECO:0007669"/>
    <property type="project" value="TreeGrafter"/>
</dbReference>
<evidence type="ECO:0000313" key="3">
    <source>
        <dbReference type="EMBL" id="MCS7482431.1"/>
    </source>
</evidence>
<dbReference type="RefSeq" id="WP_259627897.1">
    <property type="nucleotide sequence ID" value="NZ_JANYMP010000024.1"/>
</dbReference>
<evidence type="ECO:0000259" key="2">
    <source>
        <dbReference type="Pfam" id="PF00668"/>
    </source>
</evidence>
<evidence type="ECO:0000256" key="1">
    <source>
        <dbReference type="SAM" id="MobiDB-lite"/>
    </source>
</evidence>
<gene>
    <name evidence="3" type="ORF">NZH93_36775</name>
</gene>
<feature type="compositionally biased region" description="Pro residues" evidence="1">
    <location>
        <begin position="149"/>
        <end position="159"/>
    </location>
</feature>
<protein>
    <submittedName>
        <fullName evidence="3">Condensation domain-containing protein</fullName>
    </submittedName>
</protein>
<dbReference type="PANTHER" id="PTHR45527">
    <property type="entry name" value="NONRIBOSOMAL PEPTIDE SYNTHETASE"/>
    <property type="match status" value="1"/>
</dbReference>
<sequence length="368" mass="39966">MEVIGRPATAAEAGVWFMEQAGVAGLAYTLGLTVSFGPGLDVNALLSACRAVLDRHPVLRGAIEDRDGLPWLVPAREQPVVRHVERVSAVEEMARGFALDTGPLCRFAVATGERPLLVFTAHHSVFDGHSKDVLVRDLAAFYRKTPLAPLPEPRRPPPTAAREFRRTRPHRATEFVAGPGEEWSGVLTREASARLDVVADGLGVTRFELLLSAFRFVAGGLGDLTIALSTRTPGESDHIGLFVNELPLPCATPHDVPVLDQVRAVRRDLRALYPFRATPLSGARPSLSPTAISLSYRRRVEPPSFADSRVDWTTSTGIARNLLHLTVVDGPTTVGKMLHPRGTRAPVEEFTEALRDAIGLNSAEPLWT</sequence>
<dbReference type="PANTHER" id="PTHR45527:SF1">
    <property type="entry name" value="FATTY ACID SYNTHASE"/>
    <property type="match status" value="1"/>
</dbReference>
<dbReference type="Gene3D" id="3.30.559.30">
    <property type="entry name" value="Nonribosomal peptide synthetase, condensation domain"/>
    <property type="match status" value="1"/>
</dbReference>
<dbReference type="Gene3D" id="3.30.559.10">
    <property type="entry name" value="Chloramphenicol acetyltransferase-like domain"/>
    <property type="match status" value="1"/>
</dbReference>
<dbReference type="GO" id="GO:0003824">
    <property type="term" value="F:catalytic activity"/>
    <property type="evidence" value="ECO:0007669"/>
    <property type="project" value="InterPro"/>
</dbReference>
<keyword evidence="4" id="KW-1185">Reference proteome</keyword>
<dbReference type="Pfam" id="PF00668">
    <property type="entry name" value="Condensation"/>
    <property type="match status" value="1"/>
</dbReference>
<dbReference type="SUPFAM" id="SSF52777">
    <property type="entry name" value="CoA-dependent acyltransferases"/>
    <property type="match status" value="2"/>
</dbReference>